<dbReference type="PANTHER" id="PTHR11474">
    <property type="entry name" value="TYROSINASE FAMILY MEMBER"/>
    <property type="match status" value="1"/>
</dbReference>
<name>W4G9A5_APHAT</name>
<reference evidence="5" key="1">
    <citation type="submission" date="2013-12" db="EMBL/GenBank/DDBJ databases">
        <title>The Genome Sequence of Aphanomyces astaci APO3.</title>
        <authorList>
            <consortium name="The Broad Institute Genomics Platform"/>
            <person name="Russ C."/>
            <person name="Tyler B."/>
            <person name="van West P."/>
            <person name="Dieguez-Uribeondo J."/>
            <person name="Young S.K."/>
            <person name="Zeng Q."/>
            <person name="Gargeya S."/>
            <person name="Fitzgerald M."/>
            <person name="Abouelleil A."/>
            <person name="Alvarado L."/>
            <person name="Chapman S.B."/>
            <person name="Gainer-Dewar J."/>
            <person name="Goldberg J."/>
            <person name="Griggs A."/>
            <person name="Gujja S."/>
            <person name="Hansen M."/>
            <person name="Howarth C."/>
            <person name="Imamovic A."/>
            <person name="Ireland A."/>
            <person name="Larimer J."/>
            <person name="McCowan C."/>
            <person name="Murphy C."/>
            <person name="Pearson M."/>
            <person name="Poon T.W."/>
            <person name="Priest M."/>
            <person name="Roberts A."/>
            <person name="Saif S."/>
            <person name="Shea T."/>
            <person name="Sykes S."/>
            <person name="Wortman J."/>
            <person name="Nusbaum C."/>
            <person name="Birren B."/>
        </authorList>
    </citation>
    <scope>NUCLEOTIDE SEQUENCE [LARGE SCALE GENOMIC DNA]</scope>
    <source>
        <strain evidence="5">APO3</strain>
    </source>
</reference>
<feature type="signal peptide" evidence="3">
    <location>
        <begin position="1"/>
        <end position="19"/>
    </location>
</feature>
<dbReference type="AlphaFoldDB" id="W4G9A5"/>
<dbReference type="PRINTS" id="PR00092">
    <property type="entry name" value="TYROSINASE"/>
</dbReference>
<dbReference type="VEuPathDB" id="FungiDB:H257_09757"/>
<feature type="chain" id="PRO_5004842393" description="Tyrosinase copper-binding domain-containing protein" evidence="3">
    <location>
        <begin position="20"/>
        <end position="518"/>
    </location>
</feature>
<gene>
    <name evidence="5" type="ORF">H257_09757</name>
</gene>
<sequence length="518" mass="57806">MRATVACWWLLLVSAVVDAQRFPCNGETFRLRKSWSMYTAAEKTRHVAAVADAMSAGYHHRFIEMHTEPQSEREAHGCMFIYWHRKFLLGYENMLRSLKAEYACLTLPYWDYATLSSSFVSGSCKSVYGCATDLINTLGGLVDSNAKRSWALVNGDSMDGVGCVQRPPLNNFCQSTSAFQSKQCMRCVPRNNWATSVVPPESNIVPVFSQILGGVTPTRGKTLAEASRGIQNGAHNTIHNALGSTMATFQAPGDPMFNLHHAEIDLMHRIYFKCVVADAVPGRVPVLSDAAKKSATDARIWSSCTRFNGTTIRPTDPVLMLAGQYNQNKVDVHSPASPLYEFFKDLPRAYYQYADGDDLGRFSYRYQYTGMLADMLTQCKRFIAPRAATLLQGDHDGGSKANPSYVDRCVDRPRLACEVTEASFLEYMSTLAGARGWSHDHLICQVETMVCLHHHECHGGCYDYSAAFKASFRPMGPPRCKVVVDRVKRGKVHIDVDNWRGVMAKFFPCDKNNTNAQV</sequence>
<evidence type="ECO:0000256" key="2">
    <source>
        <dbReference type="ARBA" id="ARBA00023008"/>
    </source>
</evidence>
<dbReference type="SUPFAM" id="SSF48056">
    <property type="entry name" value="Di-copper centre-containing domain"/>
    <property type="match status" value="1"/>
</dbReference>
<dbReference type="Pfam" id="PF00264">
    <property type="entry name" value="Tyrosinase"/>
    <property type="match status" value="1"/>
</dbReference>
<dbReference type="GO" id="GO:0046872">
    <property type="term" value="F:metal ion binding"/>
    <property type="evidence" value="ECO:0007669"/>
    <property type="project" value="UniProtKB-KW"/>
</dbReference>
<dbReference type="InterPro" id="IPR002227">
    <property type="entry name" value="Tyrosinase_Cu-bd"/>
</dbReference>
<keyword evidence="1" id="KW-0479">Metal-binding</keyword>
<dbReference type="RefSeq" id="XP_009834407.1">
    <property type="nucleotide sequence ID" value="XM_009836105.1"/>
</dbReference>
<dbReference type="InterPro" id="IPR050316">
    <property type="entry name" value="Tyrosinase/Hemocyanin"/>
</dbReference>
<dbReference type="STRING" id="112090.W4G9A5"/>
<protein>
    <recommendedName>
        <fullName evidence="4">Tyrosinase copper-binding domain-containing protein</fullName>
    </recommendedName>
</protein>
<dbReference type="PANTHER" id="PTHR11474:SF126">
    <property type="entry name" value="TYROSINASE-LIKE PROTEIN TYR-1-RELATED"/>
    <property type="match status" value="1"/>
</dbReference>
<keyword evidence="2" id="KW-0186">Copper</keyword>
<dbReference type="InterPro" id="IPR008922">
    <property type="entry name" value="Di-copper_centre_dom_sf"/>
</dbReference>
<accession>W4G9A5</accession>
<evidence type="ECO:0000313" key="5">
    <source>
        <dbReference type="EMBL" id="ETV76282.1"/>
    </source>
</evidence>
<dbReference type="GeneID" id="20811753"/>
<dbReference type="Gene3D" id="1.10.1280.10">
    <property type="entry name" value="Di-copper center containing domain from catechol oxidase"/>
    <property type="match status" value="1"/>
</dbReference>
<evidence type="ECO:0000259" key="4">
    <source>
        <dbReference type="Pfam" id="PF00264"/>
    </source>
</evidence>
<evidence type="ECO:0000256" key="1">
    <source>
        <dbReference type="ARBA" id="ARBA00022723"/>
    </source>
</evidence>
<proteinExistence type="predicted"/>
<feature type="domain" description="Tyrosinase copper-binding" evidence="4">
    <location>
        <begin position="60"/>
        <end position="271"/>
    </location>
</feature>
<keyword evidence="3" id="KW-0732">Signal</keyword>
<dbReference type="OrthoDB" id="6132182at2759"/>
<evidence type="ECO:0000256" key="3">
    <source>
        <dbReference type="SAM" id="SignalP"/>
    </source>
</evidence>
<dbReference type="GO" id="GO:0016491">
    <property type="term" value="F:oxidoreductase activity"/>
    <property type="evidence" value="ECO:0007669"/>
    <property type="project" value="InterPro"/>
</dbReference>
<organism evidence="5">
    <name type="scientific">Aphanomyces astaci</name>
    <name type="common">Crayfish plague agent</name>
    <dbReference type="NCBI Taxonomy" id="112090"/>
    <lineage>
        <taxon>Eukaryota</taxon>
        <taxon>Sar</taxon>
        <taxon>Stramenopiles</taxon>
        <taxon>Oomycota</taxon>
        <taxon>Saprolegniomycetes</taxon>
        <taxon>Saprolegniales</taxon>
        <taxon>Verrucalvaceae</taxon>
        <taxon>Aphanomyces</taxon>
    </lineage>
</organism>
<dbReference type="EMBL" id="KI913137">
    <property type="protein sequence ID" value="ETV76282.1"/>
    <property type="molecule type" value="Genomic_DNA"/>
</dbReference>